<evidence type="ECO:0008006" key="6">
    <source>
        <dbReference type="Google" id="ProtNLM"/>
    </source>
</evidence>
<sequence>MRLHRWRALPWVTLAALLASCGSAGNSPAADPLDGLREQAGGALTRYDQAVRAAGGAPFVPLGELTHQLGDWEPANGSYKETLSAGRVEAASTLPGAPNTAGTIVWANGTRQDVPLISADGALAQLRAAGTGDCSGCTPLKLTGAHLTTMAVPTTRGPATAPAWEYTLDGTTVRLARVAVDPSAIVRVTPPPWDADHPHEGLAIESATTTTASSELTVTFTGAPGPSSKACGADYSAIAVESDLAVVVIVIEYRHAKDEVCLAIGAQRSATVELSRPLGERAVLEVTQGLPVELTTTG</sequence>
<reference evidence="2 5" key="2">
    <citation type="submission" date="2020-02" db="EMBL/GenBank/DDBJ databases">
        <title>WGS of Micromonospora spp. isolated from hot spring.</title>
        <authorList>
            <person name="Thawai C."/>
        </authorList>
    </citation>
    <scope>NUCLEOTIDE SEQUENCE [LARGE SCALE GENOMIC DNA]</scope>
    <source>
        <strain evidence="2 5">TMS7</strain>
    </source>
</reference>
<dbReference type="AlphaFoldDB" id="A0AAJ3DNS8"/>
<evidence type="ECO:0000313" key="2">
    <source>
        <dbReference type="EMBL" id="NES30785.1"/>
    </source>
</evidence>
<name>A0AAJ3DNS8_9ACTN</name>
<gene>
    <name evidence="2" type="ORF">G3561_24930</name>
    <name evidence="3" type="ORF">GCE86_30980</name>
</gene>
<feature type="chain" id="PRO_5042577673" description="Lipoprotein" evidence="1">
    <location>
        <begin position="30"/>
        <end position="298"/>
    </location>
</feature>
<evidence type="ECO:0000313" key="4">
    <source>
        <dbReference type="Proteomes" id="UP000402241"/>
    </source>
</evidence>
<feature type="signal peptide" evidence="1">
    <location>
        <begin position="1"/>
        <end position="29"/>
    </location>
</feature>
<evidence type="ECO:0000313" key="3">
    <source>
        <dbReference type="EMBL" id="QGL51075.1"/>
    </source>
</evidence>
<proteinExistence type="predicted"/>
<organism evidence="2 5">
    <name type="scientific">Micromonospora terminaliae</name>
    <dbReference type="NCBI Taxonomy" id="1914461"/>
    <lineage>
        <taxon>Bacteria</taxon>
        <taxon>Bacillati</taxon>
        <taxon>Actinomycetota</taxon>
        <taxon>Actinomycetes</taxon>
        <taxon>Micromonosporales</taxon>
        <taxon>Micromonosporaceae</taxon>
        <taxon>Micromonospora</taxon>
    </lineage>
</organism>
<dbReference type="EMBL" id="CP045309">
    <property type="protein sequence ID" value="QGL51075.1"/>
    <property type="molecule type" value="Genomic_DNA"/>
</dbReference>
<dbReference type="RefSeq" id="WP_154230190.1">
    <property type="nucleotide sequence ID" value="NZ_CP045309.1"/>
</dbReference>
<keyword evidence="4" id="KW-1185">Reference proteome</keyword>
<dbReference type="Proteomes" id="UP000477779">
    <property type="component" value="Unassembled WGS sequence"/>
</dbReference>
<reference evidence="3 4" key="1">
    <citation type="submission" date="2019-10" db="EMBL/GenBank/DDBJ databases">
        <title>Genome Sequence of Micromonospora terminaliae DSM 101760.</title>
        <authorList>
            <person name="Guo L."/>
        </authorList>
    </citation>
    <scope>NUCLEOTIDE SEQUENCE [LARGE SCALE GENOMIC DNA]</scope>
    <source>
        <strain evidence="3 4">DSM 101760</strain>
    </source>
</reference>
<evidence type="ECO:0000256" key="1">
    <source>
        <dbReference type="SAM" id="SignalP"/>
    </source>
</evidence>
<dbReference type="EMBL" id="JAAHBZ010000013">
    <property type="protein sequence ID" value="NES30785.1"/>
    <property type="molecule type" value="Genomic_DNA"/>
</dbReference>
<evidence type="ECO:0000313" key="5">
    <source>
        <dbReference type="Proteomes" id="UP000477779"/>
    </source>
</evidence>
<keyword evidence="1" id="KW-0732">Signal</keyword>
<protein>
    <recommendedName>
        <fullName evidence="6">Lipoprotein</fullName>
    </recommendedName>
</protein>
<accession>A0AAJ3DNS8</accession>
<dbReference type="Proteomes" id="UP000402241">
    <property type="component" value="Chromosome"/>
</dbReference>
<dbReference type="PROSITE" id="PS51257">
    <property type="entry name" value="PROKAR_LIPOPROTEIN"/>
    <property type="match status" value="1"/>
</dbReference>